<keyword evidence="3 5" id="KW-0687">Ribonucleoprotein</keyword>
<keyword evidence="6" id="KW-0150">Chloroplast</keyword>
<proteinExistence type="inferred from homology"/>
<keyword evidence="6" id="KW-0934">Plastid</keyword>
<dbReference type="AlphaFoldDB" id="A0A167MG96"/>
<evidence type="ECO:0000313" key="6">
    <source>
        <dbReference type="EMBL" id="ANB40196.1"/>
    </source>
</evidence>
<keyword evidence="5" id="KW-0699">rRNA-binding</keyword>
<evidence type="ECO:0000256" key="5">
    <source>
        <dbReference type="HAMAP-Rule" id="MF_01369"/>
    </source>
</evidence>
<name>A0A167MG96_9CHLO</name>
<dbReference type="GO" id="GO:0006412">
    <property type="term" value="P:translation"/>
    <property type="evidence" value="ECO:0007669"/>
    <property type="project" value="UniProtKB-UniRule"/>
</dbReference>
<dbReference type="InterPro" id="IPR012677">
    <property type="entry name" value="Nucleotide-bd_a/b_plait_sf"/>
</dbReference>
<dbReference type="GO" id="GO:0005840">
    <property type="term" value="C:ribosome"/>
    <property type="evidence" value="ECO:0007669"/>
    <property type="project" value="UniProtKB-KW"/>
</dbReference>
<dbReference type="EMBL" id="KT713391">
    <property type="protein sequence ID" value="ANB40196.1"/>
    <property type="molecule type" value="Genomic_DNA"/>
</dbReference>
<evidence type="ECO:0000256" key="4">
    <source>
        <dbReference type="ARBA" id="ARBA00035287"/>
    </source>
</evidence>
<evidence type="ECO:0000256" key="2">
    <source>
        <dbReference type="ARBA" id="ARBA00022980"/>
    </source>
</evidence>
<comment type="function">
    <text evidence="5">Binds to 23S rRNA.</text>
</comment>
<comment type="subcellular location">
    <subcellularLocation>
        <location evidence="5">Plastid</location>
        <location evidence="5">Chloroplast</location>
    </subcellularLocation>
</comment>
<keyword evidence="2 5" id="KW-0689">Ribosomal protein</keyword>
<dbReference type="GO" id="GO:0003735">
    <property type="term" value="F:structural constituent of ribosome"/>
    <property type="evidence" value="ECO:0007669"/>
    <property type="project" value="InterPro"/>
</dbReference>
<dbReference type="GO" id="GO:0009507">
    <property type="term" value="C:chloroplast"/>
    <property type="evidence" value="ECO:0007669"/>
    <property type="project" value="UniProtKB-SubCell"/>
</dbReference>
<gene>
    <name evidence="5 6" type="primary">rpl23</name>
    <name evidence="6" type="ORF">AM597_74</name>
</gene>
<sequence>MIDLIKYPVLNYKTVRLLEQNKQYVFDVDIRLTKPIIKKLFEDYFGVEIIDINTHIKPRKKRLYISLSSGYKNRYKRVIIKLKKDQSIPYIEQLMAGYLNQIVSRANAQSTNQENNSN</sequence>
<dbReference type="PANTHER" id="PTHR11620">
    <property type="entry name" value="60S RIBOSOMAL PROTEIN L23A"/>
    <property type="match status" value="1"/>
</dbReference>
<keyword evidence="5" id="KW-0694">RNA-binding</keyword>
<reference evidence="6" key="1">
    <citation type="journal article" date="2016" name="Am. J. Bot.">
        <title>Hiding in plain sight: Koshicola spirodelophila gen. et sp. nov. (Chaetopeltidales, Chlorophyceae), a novel green alga associated with the aquatic angiosperm Spirodela polyrhiza.</title>
        <authorList>
            <person name="Watanabe S."/>
            <person name="Fucikova K."/>
            <person name="Lewis L.A."/>
            <person name="Lewis P.O."/>
        </authorList>
    </citation>
    <scope>NUCLEOTIDE SEQUENCE</scope>
    <source>
        <strain evidence="6">W1C4</strain>
    </source>
</reference>
<evidence type="ECO:0000256" key="3">
    <source>
        <dbReference type="ARBA" id="ARBA00023274"/>
    </source>
</evidence>
<evidence type="ECO:0000256" key="1">
    <source>
        <dbReference type="ARBA" id="ARBA00006700"/>
    </source>
</evidence>
<dbReference type="SUPFAM" id="SSF54189">
    <property type="entry name" value="Ribosomal proteins S24e, L23 and L15e"/>
    <property type="match status" value="1"/>
</dbReference>
<accession>A0A167MG96</accession>
<comment type="similarity">
    <text evidence="1 5">Belongs to the universal ribosomal protein uL23 family.</text>
</comment>
<protein>
    <recommendedName>
        <fullName evidence="4 5">Large ribosomal subunit protein uL23c</fullName>
    </recommendedName>
</protein>
<dbReference type="InterPro" id="IPR013025">
    <property type="entry name" value="Ribosomal_uL23-like"/>
</dbReference>
<dbReference type="InterPro" id="IPR012678">
    <property type="entry name" value="Ribosomal_uL23/eL15/eS24_sf"/>
</dbReference>
<organism evidence="6">
    <name type="scientific">Koshicola spirodelophila</name>
    <dbReference type="NCBI Taxonomy" id="1707787"/>
    <lineage>
        <taxon>Eukaryota</taxon>
        <taxon>Viridiplantae</taxon>
        <taxon>Chlorophyta</taxon>
        <taxon>core chlorophytes</taxon>
        <taxon>Chlorophyceae</taxon>
        <taxon>OCC clade</taxon>
        <taxon>Chaetopeltidales</taxon>
        <taxon>Chaetopeltidaceae</taxon>
        <taxon>Koshicola</taxon>
    </lineage>
</organism>
<dbReference type="HAMAP" id="MF_01369_B">
    <property type="entry name" value="Ribosomal_uL23_B"/>
    <property type="match status" value="1"/>
</dbReference>
<dbReference type="Gene3D" id="3.30.70.330">
    <property type="match status" value="1"/>
</dbReference>
<dbReference type="GO" id="GO:0019843">
    <property type="term" value="F:rRNA binding"/>
    <property type="evidence" value="ECO:0007669"/>
    <property type="project" value="UniProtKB-UniRule"/>
</dbReference>
<dbReference type="GO" id="GO:1990904">
    <property type="term" value="C:ribonucleoprotein complex"/>
    <property type="evidence" value="ECO:0007669"/>
    <property type="project" value="UniProtKB-KW"/>
</dbReference>
<dbReference type="Pfam" id="PF00276">
    <property type="entry name" value="Ribosomal_L23"/>
    <property type="match status" value="1"/>
</dbReference>
<comment type="subunit">
    <text evidence="5">Part of the 50S ribosomal subunit.</text>
</comment>
<geneLocation type="chloroplast" evidence="6"/>